<evidence type="ECO:0000313" key="1">
    <source>
        <dbReference type="EMBL" id="MCK7615462.1"/>
    </source>
</evidence>
<dbReference type="Proteomes" id="UP001431221">
    <property type="component" value="Unassembled WGS sequence"/>
</dbReference>
<keyword evidence="2" id="KW-1185">Reference proteome</keyword>
<dbReference type="EMBL" id="JALNMJ010000026">
    <property type="protein sequence ID" value="MCK7615462.1"/>
    <property type="molecule type" value="Genomic_DNA"/>
</dbReference>
<dbReference type="RefSeq" id="WP_248158998.1">
    <property type="nucleotide sequence ID" value="NZ_JALNMJ010000026.1"/>
</dbReference>
<name>A0ABT0H2E0_9HYPH</name>
<sequence length="58" mass="6064">MLQTEAAAFVSAGRRKAKCGCAELHAGLATALAALVAYGRPGFDGSQMIVLVREMPTR</sequence>
<gene>
    <name evidence="1" type="ORF">M0H32_25110</name>
</gene>
<proteinExistence type="predicted"/>
<evidence type="ECO:0000313" key="2">
    <source>
        <dbReference type="Proteomes" id="UP001431221"/>
    </source>
</evidence>
<organism evidence="1 2">
    <name type="scientific">Roseibium sediminicola</name>
    <dbReference type="NCBI Taxonomy" id="2933272"/>
    <lineage>
        <taxon>Bacteria</taxon>
        <taxon>Pseudomonadati</taxon>
        <taxon>Pseudomonadota</taxon>
        <taxon>Alphaproteobacteria</taxon>
        <taxon>Hyphomicrobiales</taxon>
        <taxon>Stappiaceae</taxon>
        <taxon>Roseibium</taxon>
    </lineage>
</organism>
<accession>A0ABT0H2E0</accession>
<evidence type="ECO:0008006" key="3">
    <source>
        <dbReference type="Google" id="ProtNLM"/>
    </source>
</evidence>
<reference evidence="1" key="1">
    <citation type="submission" date="2022-04" db="EMBL/GenBank/DDBJ databases">
        <title>Roseibium sp. CAU 1639 isolated from mud.</title>
        <authorList>
            <person name="Kim W."/>
        </authorList>
    </citation>
    <scope>NUCLEOTIDE SEQUENCE</scope>
    <source>
        <strain evidence="1">CAU 1639</strain>
    </source>
</reference>
<comment type="caution">
    <text evidence="1">The sequence shown here is derived from an EMBL/GenBank/DDBJ whole genome shotgun (WGS) entry which is preliminary data.</text>
</comment>
<protein>
    <recommendedName>
        <fullName evidence="3">PPM-type phosphatase domain-containing protein</fullName>
    </recommendedName>
</protein>